<proteinExistence type="predicted"/>
<evidence type="ECO:0000313" key="1">
    <source>
        <dbReference type="EMBL" id="MFM0719021.1"/>
    </source>
</evidence>
<sequence length="70" mass="7919">MFYVIHALDKPGQAQTRLDNYADHKSYFSNANIKTVVSGPLLDDDDETMIGSFFPDRGRAQKGCHRVQCQ</sequence>
<name>A0ABW9EIY0_9BURK</name>
<dbReference type="SUPFAM" id="SSF54909">
    <property type="entry name" value="Dimeric alpha+beta barrel"/>
    <property type="match status" value="1"/>
</dbReference>
<dbReference type="EMBL" id="JAQQCL010000018">
    <property type="protein sequence ID" value="MFM0719021.1"/>
    <property type="molecule type" value="Genomic_DNA"/>
</dbReference>
<dbReference type="Proteomes" id="UP001629392">
    <property type="component" value="Unassembled WGS sequence"/>
</dbReference>
<gene>
    <name evidence="1" type="ORF">PQQ73_22060</name>
</gene>
<dbReference type="RefSeq" id="WP_408155082.1">
    <property type="nucleotide sequence ID" value="NZ_JAQQCJ010000012.1"/>
</dbReference>
<comment type="caution">
    <text evidence="1">The sequence shown here is derived from an EMBL/GenBank/DDBJ whole genome shotgun (WGS) entry which is preliminary data.</text>
</comment>
<dbReference type="InterPro" id="IPR011008">
    <property type="entry name" value="Dimeric_a/b-barrel"/>
</dbReference>
<evidence type="ECO:0008006" key="3">
    <source>
        <dbReference type="Google" id="ProtNLM"/>
    </source>
</evidence>
<keyword evidence="2" id="KW-1185">Reference proteome</keyword>
<accession>A0ABW9EIY0</accession>
<dbReference type="Gene3D" id="3.30.70.1060">
    <property type="entry name" value="Dimeric alpha+beta barrel"/>
    <property type="match status" value="1"/>
</dbReference>
<protein>
    <recommendedName>
        <fullName evidence="3">YCII-related domain-containing protein</fullName>
    </recommendedName>
</protein>
<organism evidence="1 2">
    <name type="scientific">Paraburkholderia strydomiana</name>
    <dbReference type="NCBI Taxonomy" id="1245417"/>
    <lineage>
        <taxon>Bacteria</taxon>
        <taxon>Pseudomonadati</taxon>
        <taxon>Pseudomonadota</taxon>
        <taxon>Betaproteobacteria</taxon>
        <taxon>Burkholderiales</taxon>
        <taxon>Burkholderiaceae</taxon>
        <taxon>Paraburkholderia</taxon>
    </lineage>
</organism>
<reference evidence="1 2" key="1">
    <citation type="journal article" date="2024" name="Chem. Sci.">
        <title>Discovery of megapolipeptins by genome mining of a Burkholderiales bacteria collection.</title>
        <authorList>
            <person name="Paulo B.S."/>
            <person name="Recchia M.J.J."/>
            <person name="Lee S."/>
            <person name="Fergusson C.H."/>
            <person name="Romanowski S.B."/>
            <person name="Hernandez A."/>
            <person name="Krull N."/>
            <person name="Liu D.Y."/>
            <person name="Cavanagh H."/>
            <person name="Bos A."/>
            <person name="Gray C.A."/>
            <person name="Murphy B.T."/>
            <person name="Linington R.G."/>
            <person name="Eustaquio A.S."/>
        </authorList>
    </citation>
    <scope>NUCLEOTIDE SEQUENCE [LARGE SCALE GENOMIC DNA]</scope>
    <source>
        <strain evidence="1 2">RL17-350-BIC-E</strain>
    </source>
</reference>
<evidence type="ECO:0000313" key="2">
    <source>
        <dbReference type="Proteomes" id="UP001629392"/>
    </source>
</evidence>